<accession>A0A8C5YZY4</accession>
<organism evidence="1 2">
    <name type="scientific">Marmota marmota marmota</name>
    <name type="common">Alpine marmot</name>
    <dbReference type="NCBI Taxonomy" id="9994"/>
    <lineage>
        <taxon>Eukaryota</taxon>
        <taxon>Metazoa</taxon>
        <taxon>Chordata</taxon>
        <taxon>Craniata</taxon>
        <taxon>Vertebrata</taxon>
        <taxon>Euteleostomi</taxon>
        <taxon>Mammalia</taxon>
        <taxon>Eutheria</taxon>
        <taxon>Euarchontoglires</taxon>
        <taxon>Glires</taxon>
        <taxon>Rodentia</taxon>
        <taxon>Sciuromorpha</taxon>
        <taxon>Sciuridae</taxon>
        <taxon>Xerinae</taxon>
        <taxon>Marmotini</taxon>
        <taxon>Marmota</taxon>
    </lineage>
</organism>
<dbReference type="Ensembl" id="ENSMMMT00000008422.1">
    <property type="protein sequence ID" value="ENSMMMP00000007390.1"/>
    <property type="gene ID" value="ENSMMMG00000006645.1"/>
</dbReference>
<evidence type="ECO:0000313" key="1">
    <source>
        <dbReference type="Ensembl" id="ENSMMMP00000007390.1"/>
    </source>
</evidence>
<protein>
    <submittedName>
        <fullName evidence="1">Uncharacterized protein</fullName>
    </submittedName>
</protein>
<reference evidence="1" key="1">
    <citation type="submission" date="2025-08" db="UniProtKB">
        <authorList>
            <consortium name="Ensembl"/>
        </authorList>
    </citation>
    <scope>IDENTIFICATION</scope>
</reference>
<name>A0A8C5YZY4_MARMA</name>
<keyword evidence="2" id="KW-1185">Reference proteome</keyword>
<proteinExistence type="predicted"/>
<sequence length="56" mass="6888">MRKELPSTCSINEDTFRTFVLKILFSMKMLTSKEMKKTRKKKKEWVPRIQYLCLFR</sequence>
<dbReference type="AlphaFoldDB" id="A0A8C5YZY4"/>
<dbReference type="Proteomes" id="UP000694407">
    <property type="component" value="Unplaced"/>
</dbReference>
<reference evidence="1" key="2">
    <citation type="submission" date="2025-09" db="UniProtKB">
        <authorList>
            <consortium name="Ensembl"/>
        </authorList>
    </citation>
    <scope>IDENTIFICATION</scope>
</reference>
<evidence type="ECO:0000313" key="2">
    <source>
        <dbReference type="Proteomes" id="UP000694407"/>
    </source>
</evidence>